<evidence type="ECO:0000256" key="3">
    <source>
        <dbReference type="ARBA" id="ARBA00022434"/>
    </source>
</evidence>
<keyword evidence="6 7" id="KW-0408">Iron</keyword>
<evidence type="ECO:0000256" key="1">
    <source>
        <dbReference type="ARBA" id="ARBA00001970"/>
    </source>
</evidence>
<evidence type="ECO:0000256" key="4">
    <source>
        <dbReference type="ARBA" id="ARBA00022617"/>
    </source>
</evidence>
<evidence type="ECO:0000313" key="10">
    <source>
        <dbReference type="Proteomes" id="UP000219914"/>
    </source>
</evidence>
<comment type="similarity">
    <text evidence="2 7">Belongs to the bacterioferritin family.</text>
</comment>
<keyword evidence="4" id="KW-0349">Heme</keyword>
<dbReference type="Proteomes" id="UP000219914">
    <property type="component" value="Unassembled WGS sequence"/>
</dbReference>
<comment type="cofactor">
    <cofactor evidence="1">
        <name>heme b</name>
        <dbReference type="ChEBI" id="CHEBI:60344"/>
    </cofactor>
</comment>
<comment type="caution">
    <text evidence="9">The sequence shown here is derived from an EMBL/GenBank/DDBJ whole genome shotgun (WGS) entry which is preliminary data.</text>
</comment>
<keyword evidence="3 7" id="KW-0409">Iron storage</keyword>
<dbReference type="InterPro" id="IPR008331">
    <property type="entry name" value="Ferritin_DPS_dom"/>
</dbReference>
<comment type="catalytic activity">
    <reaction evidence="7">
        <text>4 Fe(2+) + O2 + 4 H(+) = 4 Fe(3+) + 2 H2O</text>
        <dbReference type="Rhea" id="RHEA:11148"/>
        <dbReference type="ChEBI" id="CHEBI:15377"/>
        <dbReference type="ChEBI" id="CHEBI:15378"/>
        <dbReference type="ChEBI" id="CHEBI:15379"/>
        <dbReference type="ChEBI" id="CHEBI:29033"/>
        <dbReference type="ChEBI" id="CHEBI:29034"/>
        <dbReference type="EC" id="1.16.3.1"/>
    </reaction>
</comment>
<accession>A0ABX4JK64</accession>
<sequence>MRKTGERTLKGDKKVIERLNEALFLELGAVNQYWVHYRLLEDWGYTKLAKKERAESIEEMHHADRLVARIIFLEGHPNLQTLAPLRIGQNVKEVLEADLAGEYDARAAYKKSRDICHEAGDYVSMKLFEELLMDEEGHINFLETQLELLGKIGESKYGQLNADSANEAE</sequence>
<dbReference type="CDD" id="cd00907">
    <property type="entry name" value="Bacterioferritin"/>
    <property type="match status" value="1"/>
</dbReference>
<dbReference type="EC" id="1.16.3.1" evidence="7"/>
<dbReference type="InterPro" id="IPR002024">
    <property type="entry name" value="Bacterioferritin"/>
</dbReference>
<dbReference type="InterPro" id="IPR012347">
    <property type="entry name" value="Ferritin-like"/>
</dbReference>
<dbReference type="InterPro" id="IPR009040">
    <property type="entry name" value="Ferritin-like_diiron"/>
</dbReference>
<proteinExistence type="inferred from homology"/>
<dbReference type="EMBL" id="NWSY01000026">
    <property type="protein sequence ID" value="PDT20409.1"/>
    <property type="molecule type" value="Genomic_DNA"/>
</dbReference>
<organism evidence="9 10">
    <name type="scientific">Rhizobium hidalgonense</name>
    <dbReference type="NCBI Taxonomy" id="1538159"/>
    <lineage>
        <taxon>Bacteria</taxon>
        <taxon>Pseudomonadati</taxon>
        <taxon>Pseudomonadota</taxon>
        <taxon>Alphaproteobacteria</taxon>
        <taxon>Hyphomicrobiales</taxon>
        <taxon>Rhizobiaceae</taxon>
        <taxon>Rhizobium/Agrobacterium group</taxon>
        <taxon>Rhizobium</taxon>
    </lineage>
</organism>
<evidence type="ECO:0000256" key="2">
    <source>
        <dbReference type="ARBA" id="ARBA00008093"/>
    </source>
</evidence>
<evidence type="ECO:0000256" key="6">
    <source>
        <dbReference type="ARBA" id="ARBA00023004"/>
    </source>
</evidence>
<evidence type="ECO:0000259" key="8">
    <source>
        <dbReference type="PROSITE" id="PS50905"/>
    </source>
</evidence>
<dbReference type="Gene3D" id="1.20.1260.10">
    <property type="match status" value="1"/>
</dbReference>
<name>A0ABX4JK64_9HYPH</name>
<keyword evidence="5 7" id="KW-0479">Metal-binding</keyword>
<comment type="function">
    <text evidence="7">Iron-storage protein, whose ferroxidase center binds Fe(2+), oxidizes it using dioxygen to Fe(3+), and participates in the subsequent Fe(3+) oxide mineral core formation within the central cavity of the BFR protein shell.</text>
</comment>
<reference evidence="9 10" key="1">
    <citation type="submission" date="2017-09" db="EMBL/GenBank/DDBJ databases">
        <title>Comparative genomics of rhizobia isolated from Phaseolus vulgaris in China.</title>
        <authorList>
            <person name="Tong W."/>
        </authorList>
    </citation>
    <scope>NUCLEOTIDE SEQUENCE [LARGE SCALE GENOMIC DNA]</scope>
    <source>
        <strain evidence="9 10">FH14</strain>
    </source>
</reference>
<protein>
    <recommendedName>
        <fullName evidence="7">Bacterioferritin</fullName>
        <ecNumber evidence="7">1.16.3.1</ecNumber>
    </recommendedName>
</protein>
<feature type="domain" description="Ferritin-like diiron" evidence="8">
    <location>
        <begin position="9"/>
        <end position="153"/>
    </location>
</feature>
<evidence type="ECO:0000256" key="7">
    <source>
        <dbReference type="PIRNR" id="PIRNR002560"/>
    </source>
</evidence>
<dbReference type="InterPro" id="IPR009078">
    <property type="entry name" value="Ferritin-like_SF"/>
</dbReference>
<gene>
    <name evidence="9" type="primary">bfr</name>
    <name evidence="9" type="ORF">CO674_27760</name>
</gene>
<dbReference type="PANTHER" id="PTHR30295:SF0">
    <property type="entry name" value="BACTERIOFERRITIN"/>
    <property type="match status" value="1"/>
</dbReference>
<evidence type="ECO:0000313" key="9">
    <source>
        <dbReference type="EMBL" id="PDT20409.1"/>
    </source>
</evidence>
<dbReference type="Pfam" id="PF00210">
    <property type="entry name" value="Ferritin"/>
    <property type="match status" value="1"/>
</dbReference>
<dbReference type="PANTHER" id="PTHR30295">
    <property type="entry name" value="BACTERIOFERRITIN"/>
    <property type="match status" value="1"/>
</dbReference>
<dbReference type="NCBIfam" id="TIGR00754">
    <property type="entry name" value="bfr"/>
    <property type="match status" value="1"/>
</dbReference>
<dbReference type="PRINTS" id="PR00601">
    <property type="entry name" value="BACFERRITIN"/>
</dbReference>
<evidence type="ECO:0000256" key="5">
    <source>
        <dbReference type="ARBA" id="ARBA00022723"/>
    </source>
</evidence>
<dbReference type="PROSITE" id="PS50905">
    <property type="entry name" value="FERRITIN_LIKE"/>
    <property type="match status" value="1"/>
</dbReference>
<dbReference type="PIRSF" id="PIRSF002560">
    <property type="entry name" value="Bacterioferritin"/>
    <property type="match status" value="1"/>
</dbReference>
<dbReference type="SUPFAM" id="SSF47240">
    <property type="entry name" value="Ferritin-like"/>
    <property type="match status" value="1"/>
</dbReference>
<keyword evidence="10" id="KW-1185">Reference proteome</keyword>